<keyword evidence="1" id="KW-0472">Membrane</keyword>
<dbReference type="STRING" id="1797259.A2989_04165"/>
<gene>
    <name evidence="2" type="ORF">A2989_04165</name>
</gene>
<dbReference type="PANTHER" id="PTHR47245:SF2">
    <property type="entry name" value="PEPTIDYL-PROLYL CIS-TRANS ISOMERASE HP_0175-RELATED"/>
    <property type="match status" value="1"/>
</dbReference>
<dbReference type="SUPFAM" id="SSF109998">
    <property type="entry name" value="Triger factor/SurA peptide-binding domain-like"/>
    <property type="match status" value="1"/>
</dbReference>
<comment type="caution">
    <text evidence="2">The sequence shown here is derived from an EMBL/GenBank/DDBJ whole genome shotgun (WGS) entry which is preliminary data.</text>
</comment>
<dbReference type="Proteomes" id="UP000177080">
    <property type="component" value="Unassembled WGS sequence"/>
</dbReference>
<feature type="transmembrane region" description="Helical" evidence="1">
    <location>
        <begin position="31"/>
        <end position="48"/>
    </location>
</feature>
<evidence type="ECO:0000313" key="3">
    <source>
        <dbReference type="Proteomes" id="UP000177080"/>
    </source>
</evidence>
<dbReference type="InterPro" id="IPR027304">
    <property type="entry name" value="Trigger_fact/SurA_dom_sf"/>
</dbReference>
<protein>
    <submittedName>
        <fullName evidence="2">Uncharacterized protein</fullName>
    </submittedName>
</protein>
<keyword evidence="1" id="KW-0812">Transmembrane</keyword>
<organism evidence="2 3">
    <name type="scientific">Candidatus Amesbacteria bacterium RIFCSPLOWO2_01_FULL_48_25</name>
    <dbReference type="NCBI Taxonomy" id="1797259"/>
    <lineage>
        <taxon>Bacteria</taxon>
        <taxon>Candidatus Amesiibacteriota</taxon>
    </lineage>
</organism>
<keyword evidence="1" id="KW-1133">Transmembrane helix</keyword>
<evidence type="ECO:0000256" key="1">
    <source>
        <dbReference type="SAM" id="Phobius"/>
    </source>
</evidence>
<dbReference type="EMBL" id="MEXN01000005">
    <property type="protein sequence ID" value="OGD03836.1"/>
    <property type="molecule type" value="Genomic_DNA"/>
</dbReference>
<dbReference type="PANTHER" id="PTHR47245">
    <property type="entry name" value="PEPTIDYLPROLYL ISOMERASE"/>
    <property type="match status" value="1"/>
</dbReference>
<reference evidence="2 3" key="1">
    <citation type="journal article" date="2016" name="Nat. Commun.">
        <title>Thousands of microbial genomes shed light on interconnected biogeochemical processes in an aquifer system.</title>
        <authorList>
            <person name="Anantharaman K."/>
            <person name="Brown C.T."/>
            <person name="Hug L.A."/>
            <person name="Sharon I."/>
            <person name="Castelle C.J."/>
            <person name="Probst A.J."/>
            <person name="Thomas B.C."/>
            <person name="Singh A."/>
            <person name="Wilkins M.J."/>
            <person name="Karaoz U."/>
            <person name="Brodie E.L."/>
            <person name="Williams K.H."/>
            <person name="Hubbard S.S."/>
            <person name="Banfield J.F."/>
        </authorList>
    </citation>
    <scope>NUCLEOTIDE SEQUENCE [LARGE SCALE GENOMIC DNA]</scope>
</reference>
<proteinExistence type="predicted"/>
<accession>A0A1F4ZD13</accession>
<dbReference type="AlphaFoldDB" id="A0A1F4ZD13"/>
<dbReference type="Gene3D" id="1.10.4030.10">
    <property type="entry name" value="Porin chaperone SurA, peptide-binding domain"/>
    <property type="match status" value="1"/>
</dbReference>
<sequence>MPRRKVDSYQLPVEQSVSELPVGENRGQVGGKWWVVGGLIAVVVYFWWKTASWPVVAMVNGRPVLRYEVDRALYKQQGEMVAEGLITKALVKQEISRLKVRAGDSEIEAKIEEIKKSLPEGQTLEAALTTRQMTLAELRDQIKLQLQVEKALADKIGIASDEAEKYVKDNAAYFSKDMTAEAKLEQANQALRDQKMQAAIGAWLEELKKKARIWRAYSQSPTSQPQ</sequence>
<dbReference type="InterPro" id="IPR050245">
    <property type="entry name" value="PrsA_foldase"/>
</dbReference>
<name>A0A1F4ZD13_9BACT</name>
<evidence type="ECO:0000313" key="2">
    <source>
        <dbReference type="EMBL" id="OGD03836.1"/>
    </source>
</evidence>